<accession>A0A5N6C1P1</accession>
<dbReference type="GO" id="GO:0008237">
    <property type="term" value="F:metallopeptidase activity"/>
    <property type="evidence" value="ECO:0007669"/>
    <property type="project" value="UniProtKB-KW"/>
</dbReference>
<keyword evidence="3" id="KW-0482">Metalloprotease</keyword>
<sequence length="278" mass="29203">MTPTPIPDAPLTDTRAYALTALALLSLSCLTLAAHLHTRWAWVRRLPLLGVHVLLMGALVAAGAVLLGPGSALLPVPGHPAGWWGLPAGAVLGAVLGLLIVRVDLAITTAWRTARPAAARPAPQRMTAARPAGFAASGTRVSERRRTGLVRARNDYAPTGGDLRVRLELLVAVAVGEELVFRGLLTRLALLLPGVRLEAGALVLAAAVFACSHVFFGWVQVLAKTPLAAAACAATLLTGNVLAAVVAHVVFNVWVWRYRRSEPVARRTPARGMWGAPA</sequence>
<dbReference type="InterPro" id="IPR003675">
    <property type="entry name" value="Rce1/LyrA-like_dom"/>
</dbReference>
<feature type="transmembrane region" description="Helical" evidence="1">
    <location>
        <begin position="48"/>
        <end position="69"/>
    </location>
</feature>
<evidence type="ECO:0000313" key="4">
    <source>
        <dbReference type="Proteomes" id="UP000313066"/>
    </source>
</evidence>
<feature type="transmembrane region" description="Helical" evidence="1">
    <location>
        <begin position="227"/>
        <end position="256"/>
    </location>
</feature>
<keyword evidence="3" id="KW-0645">Protease</keyword>
<proteinExistence type="predicted"/>
<name>A0A5N6C1P1_9ACTN</name>
<feature type="transmembrane region" description="Helical" evidence="1">
    <location>
        <begin position="201"/>
        <end position="221"/>
    </location>
</feature>
<evidence type="ECO:0000313" key="3">
    <source>
        <dbReference type="EMBL" id="KAB8186688.1"/>
    </source>
</evidence>
<protein>
    <submittedName>
        <fullName evidence="3">CPBP family intramembrane metalloprotease</fullName>
    </submittedName>
</protein>
<dbReference type="RefSeq" id="WP_139573610.1">
    <property type="nucleotide sequence ID" value="NZ_VDMA02000003.1"/>
</dbReference>
<keyword evidence="3" id="KW-0378">Hydrolase</keyword>
<dbReference type="GO" id="GO:0080120">
    <property type="term" value="P:CAAX-box protein maturation"/>
    <property type="evidence" value="ECO:0007669"/>
    <property type="project" value="UniProtKB-ARBA"/>
</dbReference>
<feature type="transmembrane region" description="Helical" evidence="1">
    <location>
        <begin position="16"/>
        <end position="36"/>
    </location>
</feature>
<evidence type="ECO:0000259" key="2">
    <source>
        <dbReference type="Pfam" id="PF02517"/>
    </source>
</evidence>
<dbReference type="AlphaFoldDB" id="A0A5N6C1P1"/>
<dbReference type="GO" id="GO:0006508">
    <property type="term" value="P:proteolysis"/>
    <property type="evidence" value="ECO:0007669"/>
    <property type="project" value="UniProtKB-KW"/>
</dbReference>
<keyword evidence="1" id="KW-0812">Transmembrane</keyword>
<reference evidence="3 4" key="1">
    <citation type="submission" date="2019-10" db="EMBL/GenBank/DDBJ databases">
        <title>Nonomuraea sp. nov., isolated from Phyllanthus amarus.</title>
        <authorList>
            <person name="Klykleung N."/>
            <person name="Tanasupawat S."/>
        </authorList>
    </citation>
    <scope>NUCLEOTIDE SEQUENCE [LARGE SCALE GENOMIC DNA]</scope>
    <source>
        <strain evidence="3 4">CR1-09</strain>
    </source>
</reference>
<keyword evidence="4" id="KW-1185">Reference proteome</keyword>
<organism evidence="3 4">
    <name type="scientific">Microbispora catharanthi</name>
    <dbReference type="NCBI Taxonomy" id="1712871"/>
    <lineage>
        <taxon>Bacteria</taxon>
        <taxon>Bacillati</taxon>
        <taxon>Actinomycetota</taxon>
        <taxon>Actinomycetes</taxon>
        <taxon>Streptosporangiales</taxon>
        <taxon>Streptosporangiaceae</taxon>
        <taxon>Microbispora</taxon>
    </lineage>
</organism>
<dbReference type="GO" id="GO:0004175">
    <property type="term" value="F:endopeptidase activity"/>
    <property type="evidence" value="ECO:0007669"/>
    <property type="project" value="UniProtKB-ARBA"/>
</dbReference>
<dbReference type="EMBL" id="VDMA02000003">
    <property type="protein sequence ID" value="KAB8186688.1"/>
    <property type="molecule type" value="Genomic_DNA"/>
</dbReference>
<dbReference type="Proteomes" id="UP000313066">
    <property type="component" value="Unassembled WGS sequence"/>
</dbReference>
<comment type="caution">
    <text evidence="3">The sequence shown here is derived from an EMBL/GenBank/DDBJ whole genome shotgun (WGS) entry which is preliminary data.</text>
</comment>
<keyword evidence="1" id="KW-0472">Membrane</keyword>
<feature type="transmembrane region" description="Helical" evidence="1">
    <location>
        <begin position="81"/>
        <end position="101"/>
    </location>
</feature>
<dbReference type="Pfam" id="PF02517">
    <property type="entry name" value="Rce1-like"/>
    <property type="match status" value="1"/>
</dbReference>
<keyword evidence="1" id="KW-1133">Transmembrane helix</keyword>
<feature type="domain" description="CAAX prenyl protease 2/Lysostaphin resistance protein A-like" evidence="2">
    <location>
        <begin position="169"/>
        <end position="253"/>
    </location>
</feature>
<evidence type="ECO:0000256" key="1">
    <source>
        <dbReference type="SAM" id="Phobius"/>
    </source>
</evidence>
<gene>
    <name evidence="3" type="ORF">FH610_007885</name>
</gene>